<feature type="compositionally biased region" description="Basic and acidic residues" evidence="1">
    <location>
        <begin position="22"/>
        <end position="31"/>
    </location>
</feature>
<feature type="compositionally biased region" description="Polar residues" evidence="1">
    <location>
        <begin position="179"/>
        <end position="188"/>
    </location>
</feature>
<organism evidence="2 3">
    <name type="scientific">Orbilia oligospora</name>
    <name type="common">Nematode-trapping fungus</name>
    <name type="synonym">Arthrobotrys oligospora</name>
    <dbReference type="NCBI Taxonomy" id="2813651"/>
    <lineage>
        <taxon>Eukaryota</taxon>
        <taxon>Fungi</taxon>
        <taxon>Dikarya</taxon>
        <taxon>Ascomycota</taxon>
        <taxon>Pezizomycotina</taxon>
        <taxon>Orbiliomycetes</taxon>
        <taxon>Orbiliales</taxon>
        <taxon>Orbiliaceae</taxon>
        <taxon>Orbilia</taxon>
    </lineage>
</organism>
<reference evidence="2" key="1">
    <citation type="submission" date="2019-06" db="EMBL/GenBank/DDBJ databases">
        <authorList>
            <person name="Palmer J.M."/>
        </authorList>
    </citation>
    <scope>NUCLEOTIDE SEQUENCE</scope>
    <source>
        <strain evidence="2">TWF679</strain>
    </source>
</reference>
<feature type="compositionally biased region" description="Acidic residues" evidence="1">
    <location>
        <begin position="78"/>
        <end position="88"/>
    </location>
</feature>
<evidence type="ECO:0000313" key="2">
    <source>
        <dbReference type="EMBL" id="KAF3203290.1"/>
    </source>
</evidence>
<evidence type="ECO:0000256" key="1">
    <source>
        <dbReference type="SAM" id="MobiDB-lite"/>
    </source>
</evidence>
<dbReference type="EMBL" id="WIWT01000080">
    <property type="protein sequence ID" value="KAF3203290.1"/>
    <property type="molecule type" value="Genomic_DNA"/>
</dbReference>
<feature type="region of interest" description="Disordered" evidence="1">
    <location>
        <begin position="535"/>
        <end position="586"/>
    </location>
</feature>
<name>A0A8H8V0J0_ORBOL</name>
<dbReference type="Proteomes" id="UP000614610">
    <property type="component" value="Unassembled WGS sequence"/>
</dbReference>
<evidence type="ECO:0000313" key="3">
    <source>
        <dbReference type="Proteomes" id="UP000614610"/>
    </source>
</evidence>
<comment type="caution">
    <text evidence="2">The sequence shown here is derived from an EMBL/GenBank/DDBJ whole genome shotgun (WGS) entry which is preliminary data.</text>
</comment>
<dbReference type="OrthoDB" id="5369075at2759"/>
<dbReference type="AlphaFoldDB" id="A0A8H8V0J0"/>
<sequence>MARHNRMRMEWTLASCRTPRSTRKDIEDIFHKPSSGGNRISKPKSKKHSSSNKPPKKSEIKGSWDHTGDDSSQIAEGEGNDSEDGSEDSVDKPYVKGPALTSRGHLKGRKQHSSKKIRNKKTGSAGPTTIGTFARHHHHQDETPTKKRTGAPIFAYESDSDCSSLTMDLEIDDDESALNEYNSLISESEASDVEDNDDLSSDIDELDDEDDDMDDLDEDDQSILDEETDFIIGAPAPVSDDGFLEAIPTECEIPHSPAALSEDSDDEGEDIYMDMDDPVVQKIMNHSYTISGDNGENSDDMFEQYFSDEALDDSDYDSDATIYDGEQETLVYTIDSPSNMSLVPSIPSRSPSPTPVPESVDEKTPTKSLKAFSPPKSGFFKLNPERLICIVENVDGLHRVLTMTADDYFRKADSSSNTTVTTPSGKASEELFAYLPSQSQYSNSIPSEDWDSSSSFNKNIFVGSEWDASSIFDTTQWGDYIVEHHLDAAPEDFVSFDEIALFTEDRRGSESSPIRAFSVPVTAFRANQNNALSRTNSVVGGIHSSGIKKNAPRKDSSLTPSQRRKSDATQPGRQKTPTPLVPFPVPLEPLFADTRISANPAAV</sequence>
<feature type="compositionally biased region" description="Basic and acidic residues" evidence="1">
    <location>
        <begin position="56"/>
        <end position="69"/>
    </location>
</feature>
<feature type="region of interest" description="Disordered" evidence="1">
    <location>
        <begin position="1"/>
        <end position="152"/>
    </location>
</feature>
<feature type="region of interest" description="Disordered" evidence="1">
    <location>
        <begin position="178"/>
        <end position="217"/>
    </location>
</feature>
<feature type="compositionally biased region" description="Basic residues" evidence="1">
    <location>
        <begin position="104"/>
        <end position="121"/>
    </location>
</feature>
<feature type="compositionally biased region" description="Acidic residues" evidence="1">
    <location>
        <begin position="189"/>
        <end position="217"/>
    </location>
</feature>
<proteinExistence type="predicted"/>
<feature type="compositionally biased region" description="Basic residues" evidence="1">
    <location>
        <begin position="41"/>
        <end position="50"/>
    </location>
</feature>
<feature type="region of interest" description="Disordered" evidence="1">
    <location>
        <begin position="341"/>
        <end position="368"/>
    </location>
</feature>
<gene>
    <name evidence="2" type="ORF">TWF679_010454</name>
</gene>
<accession>A0A8H8V0J0</accession>
<protein>
    <submittedName>
        <fullName evidence="2">Uncharacterized protein</fullName>
    </submittedName>
</protein>